<dbReference type="InterPro" id="IPR045492">
    <property type="entry name" value="DUF6434"/>
</dbReference>
<reference evidence="2 3" key="1">
    <citation type="submission" date="2024-05" db="EMBL/GenBank/DDBJ databases">
        <authorList>
            <person name="Haq I."/>
            <person name="Ullah Z."/>
            <person name="Ahmad R."/>
            <person name="Li M."/>
            <person name="Tong Y."/>
        </authorList>
    </citation>
    <scope>NUCLEOTIDE SEQUENCE [LARGE SCALE GENOMIC DNA]</scope>
    <source>
        <strain evidence="2 3">16A2E</strain>
    </source>
</reference>
<evidence type="ECO:0000313" key="3">
    <source>
        <dbReference type="Proteomes" id="UP001444625"/>
    </source>
</evidence>
<accession>A0ABU9XP70</accession>
<dbReference type="EMBL" id="JBDIML010000008">
    <property type="protein sequence ID" value="MEN2768919.1"/>
    <property type="molecule type" value="Genomic_DNA"/>
</dbReference>
<proteinExistence type="predicted"/>
<evidence type="ECO:0000259" key="1">
    <source>
        <dbReference type="Pfam" id="PF20026"/>
    </source>
</evidence>
<comment type="caution">
    <text evidence="2">The sequence shown here is derived from an EMBL/GenBank/DDBJ whole genome shotgun (WGS) entry which is preliminary data.</text>
</comment>
<dbReference type="RefSeq" id="WP_345826415.1">
    <property type="nucleotide sequence ID" value="NZ_JBDIML010000008.1"/>
</dbReference>
<organism evidence="2 3">
    <name type="scientific">Ornithinibacillus xuwenensis</name>
    <dbReference type="NCBI Taxonomy" id="3144668"/>
    <lineage>
        <taxon>Bacteria</taxon>
        <taxon>Bacillati</taxon>
        <taxon>Bacillota</taxon>
        <taxon>Bacilli</taxon>
        <taxon>Bacillales</taxon>
        <taxon>Bacillaceae</taxon>
        <taxon>Ornithinibacillus</taxon>
    </lineage>
</organism>
<feature type="domain" description="DUF6434" evidence="1">
    <location>
        <begin position="69"/>
        <end position="126"/>
    </location>
</feature>
<protein>
    <submittedName>
        <fullName evidence="2">DUF6434 domain-containing protein</fullName>
    </submittedName>
</protein>
<dbReference type="Pfam" id="PF20026">
    <property type="entry name" value="DUF6434"/>
    <property type="match status" value="1"/>
</dbReference>
<evidence type="ECO:0000313" key="2">
    <source>
        <dbReference type="EMBL" id="MEN2768919.1"/>
    </source>
</evidence>
<gene>
    <name evidence="2" type="ORF">ABC228_17235</name>
</gene>
<dbReference type="Proteomes" id="UP001444625">
    <property type="component" value="Unassembled WGS sequence"/>
</dbReference>
<keyword evidence="3" id="KW-1185">Reference proteome</keyword>
<sequence length="188" mass="22390">MRPKLNKDITIQDFRNYYWLKEELQQFCRINHLGVSGSKAELNNRIEKYLLTGEIEKPARKRLYKGKPNEKLSLDTVIDENHRCSQEVRAFFKSVIPNFHFSTYIQKFFKNNIGKTYRDAIQAWYEEEKRKKEPDYRTEIAPQFEYNQFIRDFFADPMNTGKTKGDAIAAWKKIRSIPGSNKYSAFHS</sequence>
<name>A0ABU9XP70_9BACI</name>
<dbReference type="Pfam" id="PF18953">
    <property type="entry name" value="SAP_new25"/>
    <property type="match status" value="1"/>
</dbReference>